<dbReference type="NCBIfam" id="TIGR01525">
    <property type="entry name" value="ATPase-IB_hvy"/>
    <property type="match status" value="1"/>
</dbReference>
<dbReference type="FunFam" id="2.70.150.10:FF:000090">
    <property type="entry name" value="Cadmium-translocating P-type ATPase"/>
    <property type="match status" value="1"/>
</dbReference>
<comment type="subcellular location">
    <subcellularLocation>
        <location evidence="1">Cell membrane</location>
        <topology evidence="1">Multi-pass membrane protein</topology>
    </subcellularLocation>
</comment>
<dbReference type="PRINTS" id="PR00119">
    <property type="entry name" value="CATATPASE"/>
</dbReference>
<dbReference type="InterPro" id="IPR023299">
    <property type="entry name" value="ATPase_P-typ_cyto_dom_N"/>
</dbReference>
<keyword evidence="8 16" id="KW-0547">Nucleotide-binding</keyword>
<dbReference type="GO" id="GO:0016887">
    <property type="term" value="F:ATP hydrolysis activity"/>
    <property type="evidence" value="ECO:0007669"/>
    <property type="project" value="InterPro"/>
</dbReference>
<evidence type="ECO:0000256" key="1">
    <source>
        <dbReference type="ARBA" id="ARBA00004651"/>
    </source>
</evidence>
<dbReference type="EMBL" id="AP023368">
    <property type="protein sequence ID" value="BCJ99556.1"/>
    <property type="molecule type" value="Genomic_DNA"/>
</dbReference>
<dbReference type="InterPro" id="IPR059000">
    <property type="entry name" value="ATPase_P-type_domA"/>
</dbReference>
<dbReference type="AlphaFoldDB" id="A0A7I8DTC3"/>
<keyword evidence="6 16" id="KW-0812">Transmembrane</keyword>
<dbReference type="Gene3D" id="3.40.50.1000">
    <property type="entry name" value="HAD superfamily/HAD-like"/>
    <property type="match status" value="1"/>
</dbReference>
<dbReference type="CDD" id="cd07548">
    <property type="entry name" value="P-type_ATPase-Cd_Zn_Co_like"/>
    <property type="match status" value="1"/>
</dbReference>
<dbReference type="SUPFAM" id="SSF81665">
    <property type="entry name" value="Calcium ATPase, transmembrane domain M"/>
    <property type="match status" value="1"/>
</dbReference>
<dbReference type="FunFam" id="3.40.1110.10:FF:000066">
    <property type="entry name" value="Cadmium-translocating P-type ATPase"/>
    <property type="match status" value="1"/>
</dbReference>
<evidence type="ECO:0000256" key="9">
    <source>
        <dbReference type="ARBA" id="ARBA00022840"/>
    </source>
</evidence>
<evidence type="ECO:0000256" key="5">
    <source>
        <dbReference type="ARBA" id="ARBA00022553"/>
    </source>
</evidence>
<dbReference type="NCBIfam" id="TIGR01494">
    <property type="entry name" value="ATPase_P-type"/>
    <property type="match status" value="1"/>
</dbReference>
<dbReference type="NCBIfam" id="TIGR01512">
    <property type="entry name" value="ATPase-IB2_Cd"/>
    <property type="match status" value="1"/>
</dbReference>
<dbReference type="Gene3D" id="3.40.1110.10">
    <property type="entry name" value="Calcium-transporting ATPase, cytoplasmic domain N"/>
    <property type="match status" value="1"/>
</dbReference>
<evidence type="ECO:0000256" key="16">
    <source>
        <dbReference type="RuleBase" id="RU362081"/>
    </source>
</evidence>
<reference evidence="18 19" key="2">
    <citation type="submission" date="2020-08" db="EMBL/GenBank/DDBJ databases">
        <authorList>
            <person name="Ueki A."/>
            <person name="Tonouchi A."/>
        </authorList>
    </citation>
    <scope>NUCLEOTIDE SEQUENCE [LARGE SCALE GENOMIC DNA]</scope>
    <source>
        <strain evidence="18 19">CTTW</strain>
    </source>
</reference>
<sequence>MKKRLYRIIIGAVFFIAALLINIDVYWIKPVLFLISYIIVGGDVVIRAVQNIIHGKVFDENFLMSIATIGAFFVGDFPEGVAVMLFYQVGELFQSYAVNKSRKSIASLMDIRPDYANVKREDELVKVDPDEVQIGDIIVIKAGERVPLDATIIEGNSMVDTSALTGESVPREVEVGNEILSGCININGVITAKVTKEYGESTVSKILDLVENASSKKSNSEQFITKFARYYTPTVVIIAVLIALIPPIIINGATFSDWIYRALSFLVVSCPCALVISIPLSFFGGIGGASRKGILVKGSNYLEALAKTEIVVFDKTGTLTKGVFRVQEIHSEGYSEEELLELTAYTESYSNHPISLSLKSAYGKEIDNSRITDIEEISGHGIIAVVDEKKVVAGNSKLMLKMNIPYYEGELIGTVVHVAIDNQYAGYIIIADELKSDSTQAIKALKAAGIKQTVMLTGDTKNVASKVGETLGLDKVYSDLLPGDKVDKLEELFAQKPANNKLAFVGDGINDAPVLARADIGIAMGALGSDAAIEAADIVIMTDEPSKIATAIKISRKTLKIAQQNMIFAIGIKILFLILSVFGISTLWEAVFADVGVTIIAIINSFRALNVKNM</sequence>
<dbReference type="PANTHER" id="PTHR48085:SF5">
    <property type="entry name" value="CADMIUM_ZINC-TRANSPORTING ATPASE HMA4-RELATED"/>
    <property type="match status" value="1"/>
</dbReference>
<feature type="transmembrane region" description="Helical" evidence="16">
    <location>
        <begin position="566"/>
        <end position="584"/>
    </location>
</feature>
<evidence type="ECO:0000256" key="13">
    <source>
        <dbReference type="ARBA" id="ARBA00023136"/>
    </source>
</evidence>
<dbReference type="PANTHER" id="PTHR48085">
    <property type="entry name" value="CADMIUM/ZINC-TRANSPORTING ATPASE HMA2-RELATED"/>
    <property type="match status" value="1"/>
</dbReference>
<evidence type="ECO:0000313" key="18">
    <source>
        <dbReference type="EMBL" id="BCJ99556.1"/>
    </source>
</evidence>
<evidence type="ECO:0000256" key="11">
    <source>
        <dbReference type="ARBA" id="ARBA00022967"/>
    </source>
</evidence>
<keyword evidence="3 16" id="KW-1003">Cell membrane</keyword>
<organism evidence="18 19">
    <name type="scientific">Anaerocolumna chitinilytica</name>
    <dbReference type="NCBI Taxonomy" id="1727145"/>
    <lineage>
        <taxon>Bacteria</taxon>
        <taxon>Bacillati</taxon>
        <taxon>Bacillota</taxon>
        <taxon>Clostridia</taxon>
        <taxon>Lachnospirales</taxon>
        <taxon>Lachnospiraceae</taxon>
        <taxon>Anaerocolumna</taxon>
    </lineage>
</organism>
<evidence type="ECO:0000256" key="14">
    <source>
        <dbReference type="ARBA" id="ARBA00039103"/>
    </source>
</evidence>
<evidence type="ECO:0000256" key="7">
    <source>
        <dbReference type="ARBA" id="ARBA00022723"/>
    </source>
</evidence>
<evidence type="ECO:0000256" key="8">
    <source>
        <dbReference type="ARBA" id="ARBA00022741"/>
    </source>
</evidence>
<name>A0A7I8DTC3_9FIRM</name>
<dbReference type="SUPFAM" id="SSF81653">
    <property type="entry name" value="Calcium ATPase, transduction domain A"/>
    <property type="match status" value="1"/>
</dbReference>
<feature type="domain" description="P-type ATPase A" evidence="17">
    <location>
        <begin position="112"/>
        <end position="211"/>
    </location>
</feature>
<evidence type="ECO:0000256" key="4">
    <source>
        <dbReference type="ARBA" id="ARBA00022539"/>
    </source>
</evidence>
<dbReference type="SFLD" id="SFLDS00003">
    <property type="entry name" value="Haloacid_Dehalogenase"/>
    <property type="match status" value="1"/>
</dbReference>
<dbReference type="SFLD" id="SFLDG00002">
    <property type="entry name" value="C1.7:_P-type_atpase_like"/>
    <property type="match status" value="1"/>
</dbReference>
<keyword evidence="9 16" id="KW-0067">ATP-binding</keyword>
<dbReference type="InterPro" id="IPR051014">
    <property type="entry name" value="Cation_Transport_ATPase_IB"/>
</dbReference>
<evidence type="ECO:0000256" key="2">
    <source>
        <dbReference type="ARBA" id="ARBA00006024"/>
    </source>
</evidence>
<dbReference type="Gene3D" id="2.70.150.10">
    <property type="entry name" value="Calcium-transporting ATPase, cytoplasmic transduction domain A"/>
    <property type="match status" value="1"/>
</dbReference>
<keyword evidence="19" id="KW-1185">Reference proteome</keyword>
<accession>A0A7I8DTC3</accession>
<dbReference type="InterPro" id="IPR008250">
    <property type="entry name" value="ATPase_P-typ_transduc_dom_A_sf"/>
</dbReference>
<dbReference type="InterPro" id="IPR023298">
    <property type="entry name" value="ATPase_P-typ_TM_dom_sf"/>
</dbReference>
<dbReference type="InterPro" id="IPR036412">
    <property type="entry name" value="HAD-like_sf"/>
</dbReference>
<feature type="transmembrane region" description="Helical" evidence="16">
    <location>
        <begin position="5"/>
        <end position="21"/>
    </location>
</feature>
<keyword evidence="5" id="KW-0597">Phosphoprotein</keyword>
<dbReference type="Pfam" id="PF00122">
    <property type="entry name" value="E1-E2_ATPase"/>
    <property type="match status" value="1"/>
</dbReference>
<keyword evidence="7 16" id="KW-0479">Metal-binding</keyword>
<dbReference type="GO" id="GO:0005886">
    <property type="term" value="C:plasma membrane"/>
    <property type="evidence" value="ECO:0007669"/>
    <property type="project" value="UniProtKB-SubCell"/>
</dbReference>
<dbReference type="Proteomes" id="UP000515703">
    <property type="component" value="Chromosome"/>
</dbReference>
<dbReference type="SUPFAM" id="SSF56784">
    <property type="entry name" value="HAD-like"/>
    <property type="match status" value="1"/>
</dbReference>
<evidence type="ECO:0000256" key="6">
    <source>
        <dbReference type="ARBA" id="ARBA00022692"/>
    </source>
</evidence>
<dbReference type="GO" id="GO:0008551">
    <property type="term" value="F:P-type cadmium transporter activity"/>
    <property type="evidence" value="ECO:0007669"/>
    <property type="project" value="UniProtKB-EC"/>
</dbReference>
<dbReference type="PRINTS" id="PR00120">
    <property type="entry name" value="HATPASE"/>
</dbReference>
<dbReference type="InterPro" id="IPR023214">
    <property type="entry name" value="HAD_sf"/>
</dbReference>
<feature type="transmembrane region" description="Helical" evidence="16">
    <location>
        <begin position="262"/>
        <end position="283"/>
    </location>
</feature>
<dbReference type="RefSeq" id="WP_185255316.1">
    <property type="nucleotide sequence ID" value="NZ_AP023368.1"/>
</dbReference>
<keyword evidence="10" id="KW-0460">Magnesium</keyword>
<keyword evidence="13 16" id="KW-0472">Membrane</keyword>
<proteinExistence type="inferred from homology"/>
<evidence type="ECO:0000259" key="17">
    <source>
        <dbReference type="Pfam" id="PF00122"/>
    </source>
</evidence>
<comment type="catalytic activity">
    <reaction evidence="15">
        <text>Cd(2+)(in) + ATP + H2O = Cd(2+)(out) + ADP + phosphate + H(+)</text>
        <dbReference type="Rhea" id="RHEA:12132"/>
        <dbReference type="ChEBI" id="CHEBI:15377"/>
        <dbReference type="ChEBI" id="CHEBI:15378"/>
        <dbReference type="ChEBI" id="CHEBI:30616"/>
        <dbReference type="ChEBI" id="CHEBI:43474"/>
        <dbReference type="ChEBI" id="CHEBI:48775"/>
        <dbReference type="ChEBI" id="CHEBI:456216"/>
        <dbReference type="EC" id="7.2.2.21"/>
    </reaction>
</comment>
<gene>
    <name evidence="18" type="ORF">bsdcttw_25970</name>
</gene>
<protein>
    <recommendedName>
        <fullName evidence="14">Cd(2+)-exporting ATPase</fullName>
        <ecNumber evidence="14">7.2.2.21</ecNumber>
    </recommendedName>
</protein>
<dbReference type="KEGG" id="acht:bsdcttw_25970"/>
<evidence type="ECO:0000256" key="10">
    <source>
        <dbReference type="ARBA" id="ARBA00022842"/>
    </source>
</evidence>
<dbReference type="SFLD" id="SFLDF00027">
    <property type="entry name" value="p-type_atpase"/>
    <property type="match status" value="1"/>
</dbReference>
<dbReference type="GO" id="GO:0005524">
    <property type="term" value="F:ATP binding"/>
    <property type="evidence" value="ECO:0007669"/>
    <property type="project" value="UniProtKB-UniRule"/>
</dbReference>
<dbReference type="Pfam" id="PF00702">
    <property type="entry name" value="Hydrolase"/>
    <property type="match status" value="1"/>
</dbReference>
<dbReference type="InterPro" id="IPR001757">
    <property type="entry name" value="P_typ_ATPase"/>
</dbReference>
<evidence type="ECO:0000256" key="15">
    <source>
        <dbReference type="ARBA" id="ARBA00049338"/>
    </source>
</evidence>
<dbReference type="PROSITE" id="PS00154">
    <property type="entry name" value="ATPASE_E1_E2"/>
    <property type="match status" value="1"/>
</dbReference>
<feature type="transmembrane region" description="Helical" evidence="16">
    <location>
        <begin position="230"/>
        <end position="250"/>
    </location>
</feature>
<comment type="similarity">
    <text evidence="2 16">Belongs to the cation transport ATPase (P-type) (TC 3.A.3) family. Type IB subfamily.</text>
</comment>
<evidence type="ECO:0000256" key="12">
    <source>
        <dbReference type="ARBA" id="ARBA00022989"/>
    </source>
</evidence>
<dbReference type="InterPro" id="IPR018303">
    <property type="entry name" value="ATPase_P-typ_P_site"/>
</dbReference>
<evidence type="ECO:0000313" key="19">
    <source>
        <dbReference type="Proteomes" id="UP000515703"/>
    </source>
</evidence>
<reference evidence="18 19" key="1">
    <citation type="submission" date="2020-08" db="EMBL/GenBank/DDBJ databases">
        <title>Draft genome sequencing of an Anaerocolumna strain isolated from anoxic soil subjected to BSD treatment.</title>
        <authorList>
            <person name="Uek A."/>
            <person name="Tonouchi A."/>
        </authorList>
    </citation>
    <scope>NUCLEOTIDE SEQUENCE [LARGE SCALE GENOMIC DNA]</scope>
    <source>
        <strain evidence="18 19">CTTW</strain>
    </source>
</reference>
<dbReference type="InterPro" id="IPR027256">
    <property type="entry name" value="P-typ_ATPase_IB"/>
</dbReference>
<evidence type="ECO:0000256" key="3">
    <source>
        <dbReference type="ARBA" id="ARBA00022475"/>
    </source>
</evidence>
<dbReference type="EC" id="7.2.2.21" evidence="14"/>
<dbReference type="GO" id="GO:0046872">
    <property type="term" value="F:metal ion binding"/>
    <property type="evidence" value="ECO:0007669"/>
    <property type="project" value="UniProtKB-KW"/>
</dbReference>
<keyword evidence="12 16" id="KW-1133">Transmembrane helix</keyword>
<keyword evidence="11" id="KW-1278">Translocase</keyword>
<dbReference type="InterPro" id="IPR044492">
    <property type="entry name" value="P_typ_ATPase_HD_dom"/>
</dbReference>
<keyword evidence="4" id="KW-0104">Cadmium</keyword>
<feature type="transmembrane region" description="Helical" evidence="16">
    <location>
        <begin position="590"/>
        <end position="609"/>
    </location>
</feature>